<dbReference type="PANTHER" id="PTHR43031">
    <property type="entry name" value="FAD-DEPENDENT OXIDOREDUCTASE"/>
    <property type="match status" value="1"/>
</dbReference>
<feature type="domain" description="Rhodanese" evidence="2">
    <location>
        <begin position="39"/>
        <end position="129"/>
    </location>
</feature>
<dbReference type="Gene3D" id="3.40.250.10">
    <property type="entry name" value="Rhodanese-like domain"/>
    <property type="match status" value="1"/>
</dbReference>
<comment type="caution">
    <text evidence="3">The sequence shown here is derived from an EMBL/GenBank/DDBJ whole genome shotgun (WGS) entry which is preliminary data.</text>
</comment>
<dbReference type="InterPro" id="IPR001763">
    <property type="entry name" value="Rhodanese-like_dom"/>
</dbReference>
<reference evidence="4" key="1">
    <citation type="journal article" date="2019" name="Int. J. Syst. Evol. Microbiol.">
        <title>The Global Catalogue of Microorganisms (GCM) 10K type strain sequencing project: providing services to taxonomists for standard genome sequencing and annotation.</title>
        <authorList>
            <consortium name="The Broad Institute Genomics Platform"/>
            <consortium name="The Broad Institute Genome Sequencing Center for Infectious Disease"/>
            <person name="Wu L."/>
            <person name="Ma J."/>
        </authorList>
    </citation>
    <scope>NUCLEOTIDE SEQUENCE [LARGE SCALE GENOMIC DNA]</scope>
    <source>
        <strain evidence="4">KCTC 42456</strain>
    </source>
</reference>
<gene>
    <name evidence="3" type="ORF">ACFSSE_16850</name>
</gene>
<keyword evidence="1" id="KW-0732">Signal</keyword>
<dbReference type="RefSeq" id="WP_379044339.1">
    <property type="nucleotide sequence ID" value="NZ_JBHSKW010000039.1"/>
</dbReference>
<feature type="signal peptide" evidence="1">
    <location>
        <begin position="1"/>
        <end position="22"/>
    </location>
</feature>
<name>A0ABW5TX13_9SPHI</name>
<feature type="chain" id="PRO_5046126639" evidence="1">
    <location>
        <begin position="23"/>
        <end position="130"/>
    </location>
</feature>
<dbReference type="Pfam" id="PF00581">
    <property type="entry name" value="Rhodanese"/>
    <property type="match status" value="1"/>
</dbReference>
<evidence type="ECO:0000313" key="3">
    <source>
        <dbReference type="EMBL" id="MFD2733381.1"/>
    </source>
</evidence>
<protein>
    <submittedName>
        <fullName evidence="3">Rhodanese-like domain-containing protein</fullName>
    </submittedName>
</protein>
<proteinExistence type="predicted"/>
<evidence type="ECO:0000259" key="2">
    <source>
        <dbReference type="PROSITE" id="PS50206"/>
    </source>
</evidence>
<dbReference type="Proteomes" id="UP001597546">
    <property type="component" value="Unassembled WGS sequence"/>
</dbReference>
<dbReference type="PANTHER" id="PTHR43031:SF1">
    <property type="entry name" value="PYRIDINE NUCLEOTIDE-DISULPHIDE OXIDOREDUCTASE"/>
    <property type="match status" value="1"/>
</dbReference>
<dbReference type="SMART" id="SM00450">
    <property type="entry name" value="RHOD"/>
    <property type="match status" value="1"/>
</dbReference>
<evidence type="ECO:0000256" key="1">
    <source>
        <dbReference type="SAM" id="SignalP"/>
    </source>
</evidence>
<dbReference type="InterPro" id="IPR050229">
    <property type="entry name" value="GlpE_sulfurtransferase"/>
</dbReference>
<dbReference type="CDD" id="cd00158">
    <property type="entry name" value="RHOD"/>
    <property type="match status" value="1"/>
</dbReference>
<sequence length="130" mass="14420">MKKYFFILISFLALIASSNNVKQNNSNLNTQDFEAKIKTLPNAPIIDVRTPDEFSNGHLQNAINIDWNGNNFQSQISNFDKASPIFVYCLSGGRSASAAEAMRNEGFKEVYELDGGLIKWPAAISAKTNK</sequence>
<dbReference type="InterPro" id="IPR036873">
    <property type="entry name" value="Rhodanese-like_dom_sf"/>
</dbReference>
<dbReference type="SUPFAM" id="SSF52821">
    <property type="entry name" value="Rhodanese/Cell cycle control phosphatase"/>
    <property type="match status" value="1"/>
</dbReference>
<accession>A0ABW5TX13</accession>
<dbReference type="PROSITE" id="PS50206">
    <property type="entry name" value="RHODANESE_3"/>
    <property type="match status" value="1"/>
</dbReference>
<keyword evidence="4" id="KW-1185">Reference proteome</keyword>
<evidence type="ECO:0000313" key="4">
    <source>
        <dbReference type="Proteomes" id="UP001597546"/>
    </source>
</evidence>
<dbReference type="EMBL" id="JBHULV010000053">
    <property type="protein sequence ID" value="MFD2733381.1"/>
    <property type="molecule type" value="Genomic_DNA"/>
</dbReference>
<organism evidence="3 4">
    <name type="scientific">Pedobacter alpinus</name>
    <dbReference type="NCBI Taxonomy" id="1590643"/>
    <lineage>
        <taxon>Bacteria</taxon>
        <taxon>Pseudomonadati</taxon>
        <taxon>Bacteroidota</taxon>
        <taxon>Sphingobacteriia</taxon>
        <taxon>Sphingobacteriales</taxon>
        <taxon>Sphingobacteriaceae</taxon>
        <taxon>Pedobacter</taxon>
    </lineage>
</organism>